<dbReference type="EMBL" id="KV875102">
    <property type="protein sequence ID" value="OIW25078.1"/>
    <property type="molecule type" value="Genomic_DNA"/>
</dbReference>
<proteinExistence type="predicted"/>
<accession>A0A1J7IC98</accession>
<dbReference type="InterPro" id="IPR027417">
    <property type="entry name" value="P-loop_NTPase"/>
</dbReference>
<dbReference type="Proteomes" id="UP000182658">
    <property type="component" value="Unassembled WGS sequence"/>
</dbReference>
<dbReference type="Gene3D" id="3.40.50.300">
    <property type="entry name" value="P-loop containing nucleotide triphosphate hydrolases"/>
    <property type="match status" value="1"/>
</dbReference>
<gene>
    <name evidence="3" type="ORF">CONLIGDRAFT_690811</name>
</gene>
<dbReference type="OrthoDB" id="306218at2759"/>
<dbReference type="InterPro" id="IPR041679">
    <property type="entry name" value="DNA2/NAM7-like_C"/>
</dbReference>
<feature type="domain" description="DNA2/NAM7 helicase-like C-terminal" evidence="2">
    <location>
        <begin position="179"/>
        <end position="241"/>
    </location>
</feature>
<dbReference type="Pfam" id="PF13087">
    <property type="entry name" value="AAA_12"/>
    <property type="match status" value="1"/>
</dbReference>
<evidence type="ECO:0000256" key="1">
    <source>
        <dbReference type="SAM" id="MobiDB-lite"/>
    </source>
</evidence>
<evidence type="ECO:0000259" key="2">
    <source>
        <dbReference type="Pfam" id="PF13087"/>
    </source>
</evidence>
<protein>
    <recommendedName>
        <fullName evidence="2">DNA2/NAM7 helicase-like C-terminal domain-containing protein</fullName>
    </recommendedName>
</protein>
<dbReference type="AlphaFoldDB" id="A0A1J7IC98"/>
<sequence>MAENFYIPRNHAEWEKQISRPPLGKHDLPIGGPGRAREVPPVTAPPRPLGNHSVPRRGGPVGDVRLELGRSLMASISSRLLVKACDTELMLRSHFESYCRPAHLGLSRSPCRPAMIWITAILTFVGLADRSTVCNTPCGAVLATCRNPLNNEICTLGAGAGIGGVSSVVKEFADSSDPQKTVKQMNHLASDIGIITPYSAMNAKLRRQLGLRPDLKGVMVTTTDSMQGQEAAIIFYVFVVNGRVSVGHVANRYYSLVLS</sequence>
<reference evidence="3 4" key="1">
    <citation type="submission" date="2016-10" db="EMBL/GenBank/DDBJ databases">
        <title>Draft genome sequence of Coniochaeta ligniaria NRRL30616, a lignocellulolytic fungus for bioabatement of inhibitors in plant biomass hydrolysates.</title>
        <authorList>
            <consortium name="DOE Joint Genome Institute"/>
            <person name="Jimenez D.J."/>
            <person name="Hector R.E."/>
            <person name="Riley R."/>
            <person name="Sun H."/>
            <person name="Grigoriev I.V."/>
            <person name="Van Elsas J.D."/>
            <person name="Nichols N.N."/>
        </authorList>
    </citation>
    <scope>NUCLEOTIDE SEQUENCE [LARGE SCALE GENOMIC DNA]</scope>
    <source>
        <strain evidence="3 4">NRRL 30616</strain>
    </source>
</reference>
<organism evidence="3 4">
    <name type="scientific">Coniochaeta ligniaria NRRL 30616</name>
    <dbReference type="NCBI Taxonomy" id="1408157"/>
    <lineage>
        <taxon>Eukaryota</taxon>
        <taxon>Fungi</taxon>
        <taxon>Dikarya</taxon>
        <taxon>Ascomycota</taxon>
        <taxon>Pezizomycotina</taxon>
        <taxon>Sordariomycetes</taxon>
        <taxon>Sordariomycetidae</taxon>
        <taxon>Coniochaetales</taxon>
        <taxon>Coniochaetaceae</taxon>
        <taxon>Coniochaeta</taxon>
    </lineage>
</organism>
<name>A0A1J7IC98_9PEZI</name>
<feature type="region of interest" description="Disordered" evidence="1">
    <location>
        <begin position="21"/>
        <end position="60"/>
    </location>
</feature>
<keyword evidence="4" id="KW-1185">Reference proteome</keyword>
<dbReference type="InParanoid" id="A0A1J7IC98"/>
<evidence type="ECO:0000313" key="3">
    <source>
        <dbReference type="EMBL" id="OIW25078.1"/>
    </source>
</evidence>
<evidence type="ECO:0000313" key="4">
    <source>
        <dbReference type="Proteomes" id="UP000182658"/>
    </source>
</evidence>